<evidence type="ECO:0000256" key="1">
    <source>
        <dbReference type="ARBA" id="ARBA00023015"/>
    </source>
</evidence>
<dbReference type="PANTHER" id="PTHR33204:SF29">
    <property type="entry name" value="TRANSCRIPTIONAL REGULATOR"/>
    <property type="match status" value="1"/>
</dbReference>
<gene>
    <name evidence="5" type="ORF">SAMN06265376_11343</name>
</gene>
<dbReference type="Proteomes" id="UP000198379">
    <property type="component" value="Unassembled WGS sequence"/>
</dbReference>
<dbReference type="InterPro" id="IPR036390">
    <property type="entry name" value="WH_DNA-bd_sf"/>
</dbReference>
<keyword evidence="3" id="KW-0804">Transcription</keyword>
<dbReference type="GO" id="GO:0003677">
    <property type="term" value="F:DNA binding"/>
    <property type="evidence" value="ECO:0007669"/>
    <property type="project" value="UniProtKB-KW"/>
</dbReference>
<keyword evidence="6" id="KW-1185">Reference proteome</keyword>
<feature type="domain" description="HTH hxlR-type" evidence="4">
    <location>
        <begin position="19"/>
        <end position="117"/>
    </location>
</feature>
<protein>
    <submittedName>
        <fullName evidence="5">Transcriptional regulator, HxlR family</fullName>
    </submittedName>
</protein>
<evidence type="ECO:0000256" key="3">
    <source>
        <dbReference type="ARBA" id="ARBA00023163"/>
    </source>
</evidence>
<keyword evidence="1" id="KW-0805">Transcription regulation</keyword>
<dbReference type="SUPFAM" id="SSF46785">
    <property type="entry name" value="Winged helix' DNA-binding domain"/>
    <property type="match status" value="1"/>
</dbReference>
<dbReference type="PROSITE" id="PS51118">
    <property type="entry name" value="HTH_HXLR"/>
    <property type="match status" value="1"/>
</dbReference>
<name>A0A239E2U9_9FLAO</name>
<dbReference type="RefSeq" id="WP_218823103.1">
    <property type="nucleotide sequence ID" value="NZ_BMEP01000004.1"/>
</dbReference>
<dbReference type="PANTHER" id="PTHR33204">
    <property type="entry name" value="TRANSCRIPTIONAL REGULATOR, MARR FAMILY"/>
    <property type="match status" value="1"/>
</dbReference>
<dbReference type="Pfam" id="PF01638">
    <property type="entry name" value="HxlR"/>
    <property type="match status" value="1"/>
</dbReference>
<sequence>MRKENSTNAENQKILEMSCGLTYAVELLNGRWKVNVIWNLSKGINRYGQIKRNIPGISEKMLTQRLKDLEKEGLIIREDFKTVPPRVEYHLTEAGKELVPVLKKLCNWGAKVRKETSVSF</sequence>
<reference evidence="5 6" key="1">
    <citation type="submission" date="2017-06" db="EMBL/GenBank/DDBJ databases">
        <authorList>
            <person name="Kim H.J."/>
            <person name="Triplett B.A."/>
        </authorList>
    </citation>
    <scope>NUCLEOTIDE SEQUENCE [LARGE SCALE GENOMIC DNA]</scope>
    <source>
        <strain evidence="5 6">DSM 25597</strain>
    </source>
</reference>
<dbReference type="InterPro" id="IPR036388">
    <property type="entry name" value="WH-like_DNA-bd_sf"/>
</dbReference>
<evidence type="ECO:0000259" key="4">
    <source>
        <dbReference type="PROSITE" id="PS51118"/>
    </source>
</evidence>
<dbReference type="InterPro" id="IPR002577">
    <property type="entry name" value="HTH_HxlR"/>
</dbReference>
<proteinExistence type="predicted"/>
<dbReference type="Gene3D" id="1.10.10.10">
    <property type="entry name" value="Winged helix-like DNA-binding domain superfamily/Winged helix DNA-binding domain"/>
    <property type="match status" value="1"/>
</dbReference>
<dbReference type="EMBL" id="FZNY01000013">
    <property type="protein sequence ID" value="SNS38313.1"/>
    <property type="molecule type" value="Genomic_DNA"/>
</dbReference>
<evidence type="ECO:0000256" key="2">
    <source>
        <dbReference type="ARBA" id="ARBA00023125"/>
    </source>
</evidence>
<evidence type="ECO:0000313" key="5">
    <source>
        <dbReference type="EMBL" id="SNS38313.1"/>
    </source>
</evidence>
<evidence type="ECO:0000313" key="6">
    <source>
        <dbReference type="Proteomes" id="UP000198379"/>
    </source>
</evidence>
<accession>A0A239E2U9</accession>
<keyword evidence="2" id="KW-0238">DNA-binding</keyword>
<organism evidence="5 6">
    <name type="scientific">Dokdonia pacifica</name>
    <dbReference type="NCBI Taxonomy" id="1627892"/>
    <lineage>
        <taxon>Bacteria</taxon>
        <taxon>Pseudomonadati</taxon>
        <taxon>Bacteroidota</taxon>
        <taxon>Flavobacteriia</taxon>
        <taxon>Flavobacteriales</taxon>
        <taxon>Flavobacteriaceae</taxon>
        <taxon>Dokdonia</taxon>
    </lineage>
</organism>
<dbReference type="AlphaFoldDB" id="A0A239E2U9"/>